<feature type="region of interest" description="Disordered" evidence="1">
    <location>
        <begin position="1"/>
        <end position="42"/>
    </location>
</feature>
<dbReference type="AlphaFoldDB" id="A0A401TZ40"/>
<evidence type="ECO:0000256" key="1">
    <source>
        <dbReference type="SAM" id="MobiDB-lite"/>
    </source>
</evidence>
<proteinExistence type="predicted"/>
<name>A0A401TZ40_CHIPU</name>
<gene>
    <name evidence="2" type="ORF">chiPu_0032188</name>
</gene>
<evidence type="ECO:0000313" key="3">
    <source>
        <dbReference type="Proteomes" id="UP000287033"/>
    </source>
</evidence>
<organism evidence="2 3">
    <name type="scientific">Chiloscyllium punctatum</name>
    <name type="common">Brownbanded bambooshark</name>
    <name type="synonym">Hemiscyllium punctatum</name>
    <dbReference type="NCBI Taxonomy" id="137246"/>
    <lineage>
        <taxon>Eukaryota</taxon>
        <taxon>Metazoa</taxon>
        <taxon>Chordata</taxon>
        <taxon>Craniata</taxon>
        <taxon>Vertebrata</taxon>
        <taxon>Chondrichthyes</taxon>
        <taxon>Elasmobranchii</taxon>
        <taxon>Galeomorphii</taxon>
        <taxon>Galeoidea</taxon>
        <taxon>Orectolobiformes</taxon>
        <taxon>Hemiscylliidae</taxon>
        <taxon>Chiloscyllium</taxon>
    </lineage>
</organism>
<feature type="compositionally biased region" description="Basic and acidic residues" evidence="1">
    <location>
        <begin position="8"/>
        <end position="32"/>
    </location>
</feature>
<evidence type="ECO:0000313" key="2">
    <source>
        <dbReference type="EMBL" id="GCC47917.1"/>
    </source>
</evidence>
<dbReference type="Proteomes" id="UP000287033">
    <property type="component" value="Unassembled WGS sequence"/>
</dbReference>
<protein>
    <submittedName>
        <fullName evidence="2">Uncharacterized protein</fullName>
    </submittedName>
</protein>
<feature type="non-terminal residue" evidence="2">
    <location>
        <position position="42"/>
    </location>
</feature>
<comment type="caution">
    <text evidence="2">The sequence shown here is derived from an EMBL/GenBank/DDBJ whole genome shotgun (WGS) entry which is preliminary data.</text>
</comment>
<reference evidence="2 3" key="1">
    <citation type="journal article" date="2018" name="Nat. Ecol. Evol.">
        <title>Shark genomes provide insights into elasmobranch evolution and the origin of vertebrates.</title>
        <authorList>
            <person name="Hara Y"/>
            <person name="Yamaguchi K"/>
            <person name="Onimaru K"/>
            <person name="Kadota M"/>
            <person name="Koyanagi M"/>
            <person name="Keeley SD"/>
            <person name="Tatsumi K"/>
            <person name="Tanaka K"/>
            <person name="Motone F"/>
            <person name="Kageyama Y"/>
            <person name="Nozu R"/>
            <person name="Adachi N"/>
            <person name="Nishimura O"/>
            <person name="Nakagawa R"/>
            <person name="Tanegashima C"/>
            <person name="Kiyatake I"/>
            <person name="Matsumoto R"/>
            <person name="Murakumo K"/>
            <person name="Nishida K"/>
            <person name="Terakita A"/>
            <person name="Kuratani S"/>
            <person name="Sato K"/>
            <person name="Hyodo S Kuraku.S."/>
        </authorList>
    </citation>
    <scope>NUCLEOTIDE SEQUENCE [LARGE SCALE GENOMIC DNA]</scope>
</reference>
<keyword evidence="3" id="KW-1185">Reference proteome</keyword>
<dbReference type="EMBL" id="BEZZ01229951">
    <property type="protein sequence ID" value="GCC47917.1"/>
    <property type="molecule type" value="Genomic_DNA"/>
</dbReference>
<sequence length="42" mass="4335">MPVPCIERGQHGERQQGRADQAADHDGGERLLHLGAGAGGEG</sequence>
<accession>A0A401TZ40</accession>